<dbReference type="PANTHER" id="PTHR10057">
    <property type="entry name" value="PERIPHERAL-TYPE BENZODIAZEPINE RECEPTOR"/>
    <property type="match status" value="1"/>
</dbReference>
<dbReference type="EMBL" id="MTKT01002507">
    <property type="protein sequence ID" value="OWM77984.1"/>
    <property type="molecule type" value="Genomic_DNA"/>
</dbReference>
<evidence type="ECO:0000313" key="8">
    <source>
        <dbReference type="EMBL" id="OWM77984.1"/>
    </source>
</evidence>
<evidence type="ECO:0000256" key="2">
    <source>
        <dbReference type="ARBA" id="ARBA00007524"/>
    </source>
</evidence>
<dbReference type="GO" id="GO:0033013">
    <property type="term" value="P:tetrapyrrole metabolic process"/>
    <property type="evidence" value="ECO:0007669"/>
    <property type="project" value="UniProtKB-ARBA"/>
</dbReference>
<dbReference type="GO" id="GO:0016020">
    <property type="term" value="C:membrane"/>
    <property type="evidence" value="ECO:0007669"/>
    <property type="project" value="UniProtKB-SubCell"/>
</dbReference>
<evidence type="ECO:0000256" key="6">
    <source>
        <dbReference type="SAM" id="MobiDB-lite"/>
    </source>
</evidence>
<keyword evidence="5 7" id="KW-0472">Membrane</keyword>
<feature type="transmembrane region" description="Helical" evidence="7">
    <location>
        <begin position="169"/>
        <end position="189"/>
    </location>
</feature>
<gene>
    <name evidence="8" type="ORF">CDL15_Pgr018553</name>
    <name evidence="9" type="ORF">CRG98_042427</name>
</gene>
<dbReference type="InterPro" id="IPR004307">
    <property type="entry name" value="TspO_MBR"/>
</dbReference>
<dbReference type="STRING" id="22663.A0A218WZ49"/>
<feature type="transmembrane region" description="Helical" evidence="7">
    <location>
        <begin position="115"/>
        <end position="134"/>
    </location>
</feature>
<dbReference type="Pfam" id="PF03073">
    <property type="entry name" value="TspO_MBR"/>
    <property type="match status" value="1"/>
</dbReference>
<organism evidence="8 10">
    <name type="scientific">Punica granatum</name>
    <name type="common">Pomegranate</name>
    <dbReference type="NCBI Taxonomy" id="22663"/>
    <lineage>
        <taxon>Eukaryota</taxon>
        <taxon>Viridiplantae</taxon>
        <taxon>Streptophyta</taxon>
        <taxon>Embryophyta</taxon>
        <taxon>Tracheophyta</taxon>
        <taxon>Spermatophyta</taxon>
        <taxon>Magnoliopsida</taxon>
        <taxon>eudicotyledons</taxon>
        <taxon>Gunneridae</taxon>
        <taxon>Pentapetalae</taxon>
        <taxon>rosids</taxon>
        <taxon>malvids</taxon>
        <taxon>Myrtales</taxon>
        <taxon>Lythraceae</taxon>
        <taxon>Punica</taxon>
    </lineage>
</organism>
<feature type="region of interest" description="Disordered" evidence="6">
    <location>
        <begin position="1"/>
        <end position="37"/>
    </location>
</feature>
<dbReference type="InterPro" id="IPR038330">
    <property type="entry name" value="TspO/MBR-related_sf"/>
</dbReference>
<dbReference type="AlphaFoldDB" id="A0A218WZ49"/>
<accession>A0A218WZ49</accession>
<evidence type="ECO:0000256" key="5">
    <source>
        <dbReference type="ARBA" id="ARBA00023136"/>
    </source>
</evidence>
<reference evidence="9 11" key="3">
    <citation type="submission" date="2017-11" db="EMBL/GenBank/DDBJ databases">
        <title>De-novo sequencing of pomegranate (Punica granatum L.) genome.</title>
        <authorList>
            <person name="Akparov Z."/>
            <person name="Amiraslanov A."/>
            <person name="Hajiyeva S."/>
            <person name="Abbasov M."/>
            <person name="Kaur K."/>
            <person name="Hamwieh A."/>
            <person name="Solovyev V."/>
            <person name="Salamov A."/>
            <person name="Braich B."/>
            <person name="Kosarev P."/>
            <person name="Mahmoud A."/>
            <person name="Hajiyev E."/>
            <person name="Babayeva S."/>
            <person name="Izzatullayeva V."/>
            <person name="Mammadov A."/>
            <person name="Mammadov A."/>
            <person name="Sharifova S."/>
            <person name="Ojaghi J."/>
            <person name="Eynullazada K."/>
            <person name="Bayramov B."/>
            <person name="Abdulazimova A."/>
            <person name="Shahmuradov I."/>
        </authorList>
    </citation>
    <scope>NUCLEOTIDE SEQUENCE [LARGE SCALE GENOMIC DNA]</scope>
    <source>
        <strain evidence="9">AG2017</strain>
        <strain evidence="11">cv. AG2017</strain>
        <tissue evidence="9">Leaf</tissue>
    </source>
</reference>
<keyword evidence="4 7" id="KW-1133">Transmembrane helix</keyword>
<sequence>MASQDLKQRIRDEPDATATAAAAADSNDKASHRPGRKKAMAKRGLRSLAVAVALPLALTALDISFFGSDPASRKHLRFPPLWALHATCLVSSMLLGLSAWLVWAEGGFHRKPEALALYAAVLGLGLGWDPIVFGAGASKLGLVVALALFGSLFGCYKKFKEVSTIAGDLVKLCFAWAGFVCIVNLKLVAM</sequence>
<comment type="subcellular location">
    <subcellularLocation>
        <location evidence="1">Membrane</location>
        <topology evidence="1">Multi-pass membrane protein</topology>
    </subcellularLocation>
</comment>
<dbReference type="Proteomes" id="UP000233551">
    <property type="component" value="Unassembled WGS sequence"/>
</dbReference>
<dbReference type="PANTHER" id="PTHR10057:SF0">
    <property type="entry name" value="TRANSLOCATOR PROTEIN"/>
    <property type="match status" value="1"/>
</dbReference>
<dbReference type="EMBL" id="PGOL01004533">
    <property type="protein sequence ID" value="PKI37181.1"/>
    <property type="molecule type" value="Genomic_DNA"/>
</dbReference>
<evidence type="ECO:0000256" key="7">
    <source>
        <dbReference type="SAM" id="Phobius"/>
    </source>
</evidence>
<comment type="caution">
    <text evidence="8">The sequence shown here is derived from an EMBL/GenBank/DDBJ whole genome shotgun (WGS) entry which is preliminary data.</text>
</comment>
<dbReference type="Proteomes" id="UP000197138">
    <property type="component" value="Unassembled WGS sequence"/>
</dbReference>
<reference evidence="10" key="1">
    <citation type="journal article" date="2017" name="Plant J.">
        <title>The pomegranate (Punica granatum L.) genome and the genomics of punicalagin biosynthesis.</title>
        <authorList>
            <person name="Qin G."/>
            <person name="Xu C."/>
            <person name="Ming R."/>
            <person name="Tang H."/>
            <person name="Guyot R."/>
            <person name="Kramer E.M."/>
            <person name="Hu Y."/>
            <person name="Yi X."/>
            <person name="Qi Y."/>
            <person name="Xu X."/>
            <person name="Gao Z."/>
            <person name="Pan H."/>
            <person name="Jian J."/>
            <person name="Tian Y."/>
            <person name="Yue Z."/>
            <person name="Xu Y."/>
        </authorList>
    </citation>
    <scope>NUCLEOTIDE SEQUENCE [LARGE SCALE GENOMIC DNA]</scope>
    <source>
        <strain evidence="10">cv. Dabenzi</strain>
    </source>
</reference>
<protein>
    <recommendedName>
        <fullName evidence="12">Translocator protein homolog</fullName>
    </recommendedName>
</protein>
<evidence type="ECO:0000313" key="9">
    <source>
        <dbReference type="EMBL" id="PKI37181.1"/>
    </source>
</evidence>
<dbReference type="CDD" id="cd15904">
    <property type="entry name" value="TSPO_MBR"/>
    <property type="match status" value="1"/>
</dbReference>
<dbReference type="Gene3D" id="1.20.1260.100">
    <property type="entry name" value="TspO/MBR protein"/>
    <property type="match status" value="1"/>
</dbReference>
<keyword evidence="3 7" id="KW-0812">Transmembrane</keyword>
<evidence type="ECO:0000256" key="4">
    <source>
        <dbReference type="ARBA" id="ARBA00022989"/>
    </source>
</evidence>
<feature type="transmembrane region" description="Helical" evidence="7">
    <location>
        <begin position="82"/>
        <end position="103"/>
    </location>
</feature>
<feature type="compositionally biased region" description="Basic and acidic residues" evidence="6">
    <location>
        <begin position="1"/>
        <end position="14"/>
    </location>
</feature>
<evidence type="ECO:0000256" key="1">
    <source>
        <dbReference type="ARBA" id="ARBA00004141"/>
    </source>
</evidence>
<name>A0A218WZ49_PUNGR</name>
<reference evidence="8" key="2">
    <citation type="submission" date="2017-06" db="EMBL/GenBank/DDBJ databases">
        <title>The pomegranate genome and the genomics of punicalagin biosynthesis.</title>
        <authorList>
            <person name="Xu C."/>
        </authorList>
    </citation>
    <scope>NUCLEOTIDE SEQUENCE [LARGE SCALE GENOMIC DNA]</scope>
    <source>
        <tissue evidence="8">Fresh leaf</tissue>
    </source>
</reference>
<evidence type="ECO:0000313" key="10">
    <source>
        <dbReference type="Proteomes" id="UP000197138"/>
    </source>
</evidence>
<evidence type="ECO:0000313" key="11">
    <source>
        <dbReference type="Proteomes" id="UP000233551"/>
    </source>
</evidence>
<comment type="similarity">
    <text evidence="2">Belongs to the TspO/BZRP family.</text>
</comment>
<proteinExistence type="inferred from homology"/>
<keyword evidence="11" id="KW-1185">Reference proteome</keyword>
<evidence type="ECO:0000256" key="3">
    <source>
        <dbReference type="ARBA" id="ARBA00022692"/>
    </source>
</evidence>
<dbReference type="FunFam" id="1.20.1260.100:FF:000001">
    <property type="entry name" value="translocator protein 2"/>
    <property type="match status" value="1"/>
</dbReference>
<feature type="transmembrane region" description="Helical" evidence="7">
    <location>
        <begin position="45"/>
        <end position="67"/>
    </location>
</feature>
<evidence type="ECO:0008006" key="12">
    <source>
        <dbReference type="Google" id="ProtNLM"/>
    </source>
</evidence>